<gene>
    <name evidence="1" type="ORF">HanXRQr2_Chr12g0532571</name>
</gene>
<reference evidence="1" key="2">
    <citation type="submission" date="2020-06" db="EMBL/GenBank/DDBJ databases">
        <title>Helianthus annuus Genome sequencing and assembly Release 2.</title>
        <authorList>
            <person name="Gouzy J."/>
            <person name="Langlade N."/>
            <person name="Munos S."/>
        </authorList>
    </citation>
    <scope>NUCLEOTIDE SEQUENCE</scope>
    <source>
        <tissue evidence="1">Leaves</tissue>
    </source>
</reference>
<evidence type="ECO:0000313" key="2">
    <source>
        <dbReference type="Proteomes" id="UP000215914"/>
    </source>
</evidence>
<accession>A0A9K3MV77</accession>
<dbReference type="AlphaFoldDB" id="A0A9K3MV77"/>
<organism evidence="1 2">
    <name type="scientific">Helianthus annuus</name>
    <name type="common">Common sunflower</name>
    <dbReference type="NCBI Taxonomy" id="4232"/>
    <lineage>
        <taxon>Eukaryota</taxon>
        <taxon>Viridiplantae</taxon>
        <taxon>Streptophyta</taxon>
        <taxon>Embryophyta</taxon>
        <taxon>Tracheophyta</taxon>
        <taxon>Spermatophyta</taxon>
        <taxon>Magnoliopsida</taxon>
        <taxon>eudicotyledons</taxon>
        <taxon>Gunneridae</taxon>
        <taxon>Pentapetalae</taxon>
        <taxon>asterids</taxon>
        <taxon>campanulids</taxon>
        <taxon>Asterales</taxon>
        <taxon>Asteraceae</taxon>
        <taxon>Asteroideae</taxon>
        <taxon>Heliantheae alliance</taxon>
        <taxon>Heliantheae</taxon>
        <taxon>Helianthus</taxon>
    </lineage>
</organism>
<dbReference type="EMBL" id="MNCJ02000327">
    <property type="protein sequence ID" value="KAF5777173.1"/>
    <property type="molecule type" value="Genomic_DNA"/>
</dbReference>
<sequence length="41" mass="4725">MQEKRDLIVTTVELTGVKSDCRRWCGGGNGGTVVVWLMRWW</sequence>
<name>A0A9K3MV77_HELAN</name>
<evidence type="ECO:0000313" key="1">
    <source>
        <dbReference type="EMBL" id="KAF5777173.1"/>
    </source>
</evidence>
<keyword evidence="2" id="KW-1185">Reference proteome</keyword>
<protein>
    <submittedName>
        <fullName evidence="1">Uncharacterized protein</fullName>
    </submittedName>
</protein>
<proteinExistence type="predicted"/>
<dbReference type="Proteomes" id="UP000215914">
    <property type="component" value="Unassembled WGS sequence"/>
</dbReference>
<dbReference type="Gramene" id="mRNA:HanXRQr2_Chr12g0532571">
    <property type="protein sequence ID" value="mRNA:HanXRQr2_Chr12g0532571"/>
    <property type="gene ID" value="HanXRQr2_Chr12g0532571"/>
</dbReference>
<reference evidence="1" key="1">
    <citation type="journal article" date="2017" name="Nature">
        <title>The sunflower genome provides insights into oil metabolism, flowering and Asterid evolution.</title>
        <authorList>
            <person name="Badouin H."/>
            <person name="Gouzy J."/>
            <person name="Grassa C.J."/>
            <person name="Murat F."/>
            <person name="Staton S.E."/>
            <person name="Cottret L."/>
            <person name="Lelandais-Briere C."/>
            <person name="Owens G.L."/>
            <person name="Carrere S."/>
            <person name="Mayjonade B."/>
            <person name="Legrand L."/>
            <person name="Gill N."/>
            <person name="Kane N.C."/>
            <person name="Bowers J.E."/>
            <person name="Hubner S."/>
            <person name="Bellec A."/>
            <person name="Berard A."/>
            <person name="Berges H."/>
            <person name="Blanchet N."/>
            <person name="Boniface M.C."/>
            <person name="Brunel D."/>
            <person name="Catrice O."/>
            <person name="Chaidir N."/>
            <person name="Claudel C."/>
            <person name="Donnadieu C."/>
            <person name="Faraut T."/>
            <person name="Fievet G."/>
            <person name="Helmstetter N."/>
            <person name="King M."/>
            <person name="Knapp S.J."/>
            <person name="Lai Z."/>
            <person name="Le Paslier M.C."/>
            <person name="Lippi Y."/>
            <person name="Lorenzon L."/>
            <person name="Mandel J.R."/>
            <person name="Marage G."/>
            <person name="Marchand G."/>
            <person name="Marquand E."/>
            <person name="Bret-Mestries E."/>
            <person name="Morien E."/>
            <person name="Nambeesan S."/>
            <person name="Nguyen T."/>
            <person name="Pegot-Espagnet P."/>
            <person name="Pouilly N."/>
            <person name="Raftis F."/>
            <person name="Sallet E."/>
            <person name="Schiex T."/>
            <person name="Thomas J."/>
            <person name="Vandecasteele C."/>
            <person name="Vares D."/>
            <person name="Vear F."/>
            <person name="Vautrin S."/>
            <person name="Crespi M."/>
            <person name="Mangin B."/>
            <person name="Burke J.M."/>
            <person name="Salse J."/>
            <person name="Munos S."/>
            <person name="Vincourt P."/>
            <person name="Rieseberg L.H."/>
            <person name="Langlade N.B."/>
        </authorList>
    </citation>
    <scope>NUCLEOTIDE SEQUENCE</scope>
    <source>
        <tissue evidence="1">Leaves</tissue>
    </source>
</reference>
<comment type="caution">
    <text evidence="1">The sequence shown here is derived from an EMBL/GenBank/DDBJ whole genome shotgun (WGS) entry which is preliminary data.</text>
</comment>